<accession>A0AAE0BQC0</accession>
<dbReference type="PANTHER" id="PTHR13363:SF5">
    <property type="entry name" value="E3 UBIQUITIN-PROTEIN LIGASE RNF123"/>
    <property type="match status" value="1"/>
</dbReference>
<dbReference type="SUPFAM" id="SSF57850">
    <property type="entry name" value="RING/U-box"/>
    <property type="match status" value="1"/>
</dbReference>
<keyword evidence="4" id="KW-0479">Metal-binding</keyword>
<keyword evidence="5 8" id="KW-0863">Zinc-finger</keyword>
<dbReference type="InterPro" id="IPR001841">
    <property type="entry name" value="Znf_RING"/>
</dbReference>
<reference evidence="11 12" key="1">
    <citation type="journal article" date="2015" name="Genome Biol. Evol.">
        <title>Comparative Genomics of a Bacterivorous Green Alga Reveals Evolutionary Causalities and Consequences of Phago-Mixotrophic Mode of Nutrition.</title>
        <authorList>
            <person name="Burns J.A."/>
            <person name="Paasch A."/>
            <person name="Narechania A."/>
            <person name="Kim E."/>
        </authorList>
    </citation>
    <scope>NUCLEOTIDE SEQUENCE [LARGE SCALE GENOMIC DNA]</scope>
    <source>
        <strain evidence="11 12">PLY_AMNH</strain>
    </source>
</reference>
<dbReference type="CDD" id="cd16541">
    <property type="entry name" value="RING-HC_RNF123"/>
    <property type="match status" value="1"/>
</dbReference>
<dbReference type="EMBL" id="LGRX02033719">
    <property type="protein sequence ID" value="KAK3240183.1"/>
    <property type="molecule type" value="Genomic_DNA"/>
</dbReference>
<keyword evidence="6" id="KW-0833">Ubl conjugation pathway</keyword>
<comment type="caution">
    <text evidence="11">The sequence shown here is derived from an EMBL/GenBank/DDBJ whole genome shotgun (WGS) entry which is preliminary data.</text>
</comment>
<dbReference type="AlphaFoldDB" id="A0AAE0BQC0"/>
<dbReference type="Pfam" id="PF25576">
    <property type="entry name" value="TPR_RNF123"/>
    <property type="match status" value="1"/>
</dbReference>
<evidence type="ECO:0000313" key="12">
    <source>
        <dbReference type="Proteomes" id="UP001190700"/>
    </source>
</evidence>
<dbReference type="InterPro" id="IPR013083">
    <property type="entry name" value="Znf_RING/FYVE/PHD"/>
</dbReference>
<dbReference type="GO" id="GO:0051603">
    <property type="term" value="P:proteolysis involved in protein catabolic process"/>
    <property type="evidence" value="ECO:0007669"/>
    <property type="project" value="TreeGrafter"/>
</dbReference>
<protein>
    <recommendedName>
        <fullName evidence="2">RING-type E3 ubiquitin transferase</fullName>
        <ecNumber evidence="2">2.3.2.27</ecNumber>
    </recommendedName>
</protein>
<comment type="catalytic activity">
    <reaction evidence="1">
        <text>S-ubiquitinyl-[E2 ubiquitin-conjugating enzyme]-L-cysteine + [acceptor protein]-L-lysine = [E2 ubiquitin-conjugating enzyme]-L-cysteine + N(6)-ubiquitinyl-[acceptor protein]-L-lysine.</text>
        <dbReference type="EC" id="2.3.2.27"/>
    </reaction>
</comment>
<dbReference type="FunFam" id="3.30.40.10:FF:000133">
    <property type="entry name" value="E3 ubiquitin-protein ligase RNF123"/>
    <property type="match status" value="1"/>
</dbReference>
<dbReference type="GO" id="GO:0008270">
    <property type="term" value="F:zinc ion binding"/>
    <property type="evidence" value="ECO:0007669"/>
    <property type="project" value="UniProtKB-KW"/>
</dbReference>
<dbReference type="PROSITE" id="PS50089">
    <property type="entry name" value="ZF_RING_2"/>
    <property type="match status" value="1"/>
</dbReference>
<evidence type="ECO:0000256" key="2">
    <source>
        <dbReference type="ARBA" id="ARBA00012483"/>
    </source>
</evidence>
<gene>
    <name evidence="11" type="ORF">CYMTET_49961</name>
</gene>
<dbReference type="PANTHER" id="PTHR13363">
    <property type="entry name" value="RING FINGER AND SRY DOMAIN-CONTAINING"/>
    <property type="match status" value="1"/>
</dbReference>
<dbReference type="GO" id="GO:0005737">
    <property type="term" value="C:cytoplasm"/>
    <property type="evidence" value="ECO:0007669"/>
    <property type="project" value="TreeGrafter"/>
</dbReference>
<keyword evidence="9" id="KW-0175">Coiled coil</keyword>
<evidence type="ECO:0000256" key="9">
    <source>
        <dbReference type="SAM" id="Coils"/>
    </source>
</evidence>
<dbReference type="GO" id="GO:0016567">
    <property type="term" value="P:protein ubiquitination"/>
    <property type="evidence" value="ECO:0007669"/>
    <property type="project" value="UniProtKB-ARBA"/>
</dbReference>
<evidence type="ECO:0000313" key="11">
    <source>
        <dbReference type="EMBL" id="KAK3240183.1"/>
    </source>
</evidence>
<keyword evidence="3" id="KW-0808">Transferase</keyword>
<keyword evidence="12" id="KW-1185">Reference proteome</keyword>
<feature type="coiled-coil region" evidence="9">
    <location>
        <begin position="461"/>
        <end position="500"/>
    </location>
</feature>
<evidence type="ECO:0000256" key="5">
    <source>
        <dbReference type="ARBA" id="ARBA00022771"/>
    </source>
</evidence>
<feature type="non-terminal residue" evidence="11">
    <location>
        <position position="1"/>
    </location>
</feature>
<evidence type="ECO:0000256" key="4">
    <source>
        <dbReference type="ARBA" id="ARBA00022723"/>
    </source>
</evidence>
<name>A0AAE0BQC0_9CHLO</name>
<dbReference type="InterPro" id="IPR057987">
    <property type="entry name" value="TPR_RNF123/RKP"/>
</dbReference>
<evidence type="ECO:0000256" key="6">
    <source>
        <dbReference type="ARBA" id="ARBA00022786"/>
    </source>
</evidence>
<evidence type="ECO:0000256" key="7">
    <source>
        <dbReference type="ARBA" id="ARBA00022833"/>
    </source>
</evidence>
<evidence type="ECO:0000259" key="10">
    <source>
        <dbReference type="PROSITE" id="PS50089"/>
    </source>
</evidence>
<dbReference type="SMART" id="SM00184">
    <property type="entry name" value="RING"/>
    <property type="match status" value="1"/>
</dbReference>
<dbReference type="Gene3D" id="3.30.40.10">
    <property type="entry name" value="Zinc/RING finger domain, C3HC4 (zinc finger)"/>
    <property type="match status" value="1"/>
</dbReference>
<dbReference type="EC" id="2.3.2.27" evidence="2"/>
<keyword evidence="7" id="KW-0862">Zinc</keyword>
<dbReference type="Proteomes" id="UP001190700">
    <property type="component" value="Unassembled WGS sequence"/>
</dbReference>
<evidence type="ECO:0000256" key="8">
    <source>
        <dbReference type="PROSITE-ProRule" id="PRU00175"/>
    </source>
</evidence>
<sequence length="565" mass="64179">ASFQLQNQMQAIAQLEDTDRRIKRSDVKAGDLVRHLKEARAVFREDVIECVQRGAWFRVTLFMRWKQGDWSTGPGEATQDALRAVGNLVRGMFSVCIYMLDLFRAAGERAALFSYLPEFYAEVTVDSFHALRRGDPPFVAAAGVEERGLSGMVTFLVQHFNDSRAVNPDIRDMLLQSISVLLQYREYVQRFEVNEAARQDMIPSLLSCFDARFWIPISNILLRLIKGTGFGQRSRHRPECSSTVFQVSSRHRPECSSTVFQGVLCDTCHEQPLLFSSFTNRIFNTLNWTITEFSVAMKEMQDAISKRQVSDLQQHQRKCTIMFELSVNLGRILEFLTLRLAPLFLEGCEMNLTRLCESLVFLLSHTTCGPDAHLFDNTLRLQMQPLEKINHALILAPCVGILLSLHRAEQAAKAAGTPTAHSLVDTLLTMELSCSLEHFKFLRSFQWAEAFPEDASLTVMMSELEELFNMLEQRMSDRRAERAQREAERAEGKGKQIETDDSLCSICYASTIDTEFLPCKHQSCKRCISRQLINSARCFFCNATVDSISPIAVTDVPNDSQTDDQ</sequence>
<dbReference type="GO" id="GO:0061630">
    <property type="term" value="F:ubiquitin protein ligase activity"/>
    <property type="evidence" value="ECO:0007669"/>
    <property type="project" value="UniProtKB-EC"/>
</dbReference>
<organism evidence="11 12">
    <name type="scientific">Cymbomonas tetramitiformis</name>
    <dbReference type="NCBI Taxonomy" id="36881"/>
    <lineage>
        <taxon>Eukaryota</taxon>
        <taxon>Viridiplantae</taxon>
        <taxon>Chlorophyta</taxon>
        <taxon>Pyramimonadophyceae</taxon>
        <taxon>Pyramimonadales</taxon>
        <taxon>Pyramimonadaceae</taxon>
        <taxon>Cymbomonas</taxon>
    </lineage>
</organism>
<proteinExistence type="predicted"/>
<dbReference type="InterPro" id="IPR045129">
    <property type="entry name" value="RNF123/RKP/RSPRY1"/>
</dbReference>
<evidence type="ECO:0000256" key="1">
    <source>
        <dbReference type="ARBA" id="ARBA00000900"/>
    </source>
</evidence>
<feature type="domain" description="RING-type" evidence="10">
    <location>
        <begin position="504"/>
        <end position="542"/>
    </location>
</feature>
<evidence type="ECO:0000256" key="3">
    <source>
        <dbReference type="ARBA" id="ARBA00022679"/>
    </source>
</evidence>
<dbReference type="Pfam" id="PF13920">
    <property type="entry name" value="zf-C3HC4_3"/>
    <property type="match status" value="1"/>
</dbReference>